<evidence type="ECO:0000313" key="2">
    <source>
        <dbReference type="EMBL" id="KAK7022976.1"/>
    </source>
</evidence>
<gene>
    <name evidence="2" type="ORF">R3P38DRAFT_2956742</name>
</gene>
<organism evidence="2 3">
    <name type="scientific">Favolaschia claudopus</name>
    <dbReference type="NCBI Taxonomy" id="2862362"/>
    <lineage>
        <taxon>Eukaryota</taxon>
        <taxon>Fungi</taxon>
        <taxon>Dikarya</taxon>
        <taxon>Basidiomycota</taxon>
        <taxon>Agaricomycotina</taxon>
        <taxon>Agaricomycetes</taxon>
        <taxon>Agaricomycetidae</taxon>
        <taxon>Agaricales</taxon>
        <taxon>Marasmiineae</taxon>
        <taxon>Mycenaceae</taxon>
        <taxon>Favolaschia</taxon>
    </lineage>
</organism>
<dbReference type="Proteomes" id="UP001362999">
    <property type="component" value="Unassembled WGS sequence"/>
</dbReference>
<sequence>MGILNPLDSAWSYVAMNLIAAGLSLLLYGLYLGLFLFSIYTLSRRWGAPGSYILAATSCTMAILGTAQVVISVARVIADYRLLHSVSFGETLLAEDSDPRQILNVAQRAVPTLNNLVTDSLFLYRCYVIWGRQKHILAVPAAFMLSTFAMGIWDTWMANSEAPKIMFGLAALTNITLTSLTAGRILWLWRKLPQINQDSTSSARCKRAVNIILESGALYCLGVVLLLIAVSVKHEMEYLVGVSLSSLLVNILITFTIVYVALKDSFDHSEEVKPAV</sequence>
<reference evidence="2 3" key="1">
    <citation type="journal article" date="2024" name="J Genomics">
        <title>Draft genome sequencing and assembly of Favolaschia claudopus CIRM-BRFM 2984 isolated from oak limbs.</title>
        <authorList>
            <person name="Navarro D."/>
            <person name="Drula E."/>
            <person name="Chaduli D."/>
            <person name="Cazenave R."/>
            <person name="Ahrendt S."/>
            <person name="Wang J."/>
            <person name="Lipzen A."/>
            <person name="Daum C."/>
            <person name="Barry K."/>
            <person name="Grigoriev I.V."/>
            <person name="Favel A."/>
            <person name="Rosso M.N."/>
            <person name="Martin F."/>
        </authorList>
    </citation>
    <scope>NUCLEOTIDE SEQUENCE [LARGE SCALE GENOMIC DNA]</scope>
    <source>
        <strain evidence="2 3">CIRM-BRFM 2984</strain>
    </source>
</reference>
<dbReference type="AlphaFoldDB" id="A0AAW0BAV6"/>
<name>A0AAW0BAV6_9AGAR</name>
<keyword evidence="1" id="KW-0812">Transmembrane</keyword>
<feature type="transmembrane region" description="Helical" evidence="1">
    <location>
        <begin position="135"/>
        <end position="153"/>
    </location>
</feature>
<keyword evidence="3" id="KW-1185">Reference proteome</keyword>
<keyword evidence="1" id="KW-1133">Transmembrane helix</keyword>
<dbReference type="EMBL" id="JAWWNJ010000036">
    <property type="protein sequence ID" value="KAK7022976.1"/>
    <property type="molecule type" value="Genomic_DNA"/>
</dbReference>
<protein>
    <recommendedName>
        <fullName evidence="4">Taste receptor type 2</fullName>
    </recommendedName>
</protein>
<evidence type="ECO:0000256" key="1">
    <source>
        <dbReference type="SAM" id="Phobius"/>
    </source>
</evidence>
<evidence type="ECO:0008006" key="4">
    <source>
        <dbReference type="Google" id="ProtNLM"/>
    </source>
</evidence>
<proteinExistence type="predicted"/>
<evidence type="ECO:0000313" key="3">
    <source>
        <dbReference type="Proteomes" id="UP001362999"/>
    </source>
</evidence>
<comment type="caution">
    <text evidence="2">The sequence shown here is derived from an EMBL/GenBank/DDBJ whole genome shotgun (WGS) entry which is preliminary data.</text>
</comment>
<feature type="transmembrane region" description="Helical" evidence="1">
    <location>
        <begin position="165"/>
        <end position="187"/>
    </location>
</feature>
<feature type="transmembrane region" description="Helical" evidence="1">
    <location>
        <begin position="238"/>
        <end position="262"/>
    </location>
</feature>
<feature type="transmembrane region" description="Helical" evidence="1">
    <location>
        <begin position="52"/>
        <end position="78"/>
    </location>
</feature>
<feature type="transmembrane region" description="Helical" evidence="1">
    <location>
        <begin position="12"/>
        <end position="40"/>
    </location>
</feature>
<keyword evidence="1" id="KW-0472">Membrane</keyword>
<accession>A0AAW0BAV6</accession>
<feature type="transmembrane region" description="Helical" evidence="1">
    <location>
        <begin position="208"/>
        <end position="232"/>
    </location>
</feature>